<keyword evidence="2" id="KW-0813">Transport</keyword>
<evidence type="ECO:0000256" key="3">
    <source>
        <dbReference type="ARBA" id="ARBA00022475"/>
    </source>
</evidence>
<evidence type="ECO:0000256" key="9">
    <source>
        <dbReference type="SAM" id="Phobius"/>
    </source>
</evidence>
<evidence type="ECO:0000256" key="2">
    <source>
        <dbReference type="ARBA" id="ARBA00022448"/>
    </source>
</evidence>
<protein>
    <submittedName>
        <fullName evidence="11">Tripartite ATP-independent periplasmic transporter DctQ component</fullName>
    </submittedName>
</protein>
<accession>A0A212JDD2</accession>
<dbReference type="PANTHER" id="PTHR35011:SF2">
    <property type="entry name" value="2,3-DIKETO-L-GULONATE TRAP TRANSPORTER SMALL PERMEASE PROTEIN YIAM"/>
    <property type="match status" value="1"/>
</dbReference>
<dbReference type="Pfam" id="PF04290">
    <property type="entry name" value="DctQ"/>
    <property type="match status" value="1"/>
</dbReference>
<evidence type="ECO:0000313" key="11">
    <source>
        <dbReference type="EMBL" id="SBV97436.1"/>
    </source>
</evidence>
<dbReference type="EMBL" id="FLUQ01000001">
    <property type="protein sequence ID" value="SBV97436.1"/>
    <property type="molecule type" value="Genomic_DNA"/>
</dbReference>
<name>A0A212JDD2_9DELT</name>
<keyword evidence="6 9" id="KW-1133">Transmembrane helix</keyword>
<dbReference type="GO" id="GO:0005886">
    <property type="term" value="C:plasma membrane"/>
    <property type="evidence" value="ECO:0007669"/>
    <property type="project" value="UniProtKB-SubCell"/>
</dbReference>
<keyword evidence="5 9" id="KW-0812">Transmembrane</keyword>
<evidence type="ECO:0000259" key="10">
    <source>
        <dbReference type="Pfam" id="PF04290"/>
    </source>
</evidence>
<dbReference type="GO" id="GO:0015740">
    <property type="term" value="P:C4-dicarboxylate transport"/>
    <property type="evidence" value="ECO:0007669"/>
    <property type="project" value="TreeGrafter"/>
</dbReference>
<keyword evidence="4" id="KW-0997">Cell inner membrane</keyword>
<gene>
    <name evidence="11" type="ORF">KL86DPRO_11217</name>
</gene>
<evidence type="ECO:0000256" key="6">
    <source>
        <dbReference type="ARBA" id="ARBA00022989"/>
    </source>
</evidence>
<dbReference type="AlphaFoldDB" id="A0A212JDD2"/>
<feature type="transmembrane region" description="Helical" evidence="9">
    <location>
        <begin position="128"/>
        <end position="145"/>
    </location>
</feature>
<feature type="domain" description="Tripartite ATP-independent periplasmic transporters DctQ component" evidence="10">
    <location>
        <begin position="24"/>
        <end position="152"/>
    </location>
</feature>
<sequence>MSQQKESLLYKVMKVFVAGMMMLITALTFYQIVLRYGFNKAPSWSEELVRFVFVWLTFLAAGMGVRERIHIGIDVVVNMLPQSLQKAAGVAVALIIVAFGAFLLITGMEITEGTHLQASPALGLPMSYVYAAIPFMGVLMICFGLNNIRLIFKGGDNAPTMEVGEG</sequence>
<comment type="similarity">
    <text evidence="8">Belongs to the TRAP transporter small permease family.</text>
</comment>
<proteinExistence type="inferred from homology"/>
<reference evidence="11" key="1">
    <citation type="submission" date="2016-04" db="EMBL/GenBank/DDBJ databases">
        <authorList>
            <person name="Evans L.H."/>
            <person name="Alamgir A."/>
            <person name="Owens N."/>
            <person name="Weber N.D."/>
            <person name="Virtaneva K."/>
            <person name="Barbian K."/>
            <person name="Babar A."/>
            <person name="Rosenke K."/>
        </authorList>
    </citation>
    <scope>NUCLEOTIDE SEQUENCE</scope>
    <source>
        <strain evidence="11">86</strain>
    </source>
</reference>
<dbReference type="PANTHER" id="PTHR35011">
    <property type="entry name" value="2,3-DIKETO-L-GULONATE TRAP TRANSPORTER SMALL PERMEASE PROTEIN YIAM"/>
    <property type="match status" value="1"/>
</dbReference>
<comment type="subcellular location">
    <subcellularLocation>
        <location evidence="1">Cell inner membrane</location>
        <topology evidence="1">Multi-pass membrane protein</topology>
    </subcellularLocation>
</comment>
<keyword evidence="3" id="KW-1003">Cell membrane</keyword>
<evidence type="ECO:0000256" key="5">
    <source>
        <dbReference type="ARBA" id="ARBA00022692"/>
    </source>
</evidence>
<organism evidence="11">
    <name type="scientific">uncultured delta proteobacterium</name>
    <dbReference type="NCBI Taxonomy" id="34034"/>
    <lineage>
        <taxon>Bacteria</taxon>
        <taxon>Deltaproteobacteria</taxon>
        <taxon>environmental samples</taxon>
    </lineage>
</organism>
<keyword evidence="7 9" id="KW-0472">Membrane</keyword>
<feature type="transmembrane region" description="Helical" evidence="9">
    <location>
        <begin position="87"/>
        <end position="108"/>
    </location>
</feature>
<evidence type="ECO:0000256" key="7">
    <source>
        <dbReference type="ARBA" id="ARBA00023136"/>
    </source>
</evidence>
<feature type="transmembrane region" description="Helical" evidence="9">
    <location>
        <begin position="12"/>
        <end position="33"/>
    </location>
</feature>
<evidence type="ECO:0000256" key="1">
    <source>
        <dbReference type="ARBA" id="ARBA00004429"/>
    </source>
</evidence>
<dbReference type="InterPro" id="IPR055348">
    <property type="entry name" value="DctQ"/>
</dbReference>
<dbReference type="GO" id="GO:0022857">
    <property type="term" value="F:transmembrane transporter activity"/>
    <property type="evidence" value="ECO:0007669"/>
    <property type="project" value="TreeGrafter"/>
</dbReference>
<evidence type="ECO:0000256" key="4">
    <source>
        <dbReference type="ARBA" id="ARBA00022519"/>
    </source>
</evidence>
<feature type="transmembrane region" description="Helical" evidence="9">
    <location>
        <begin position="48"/>
        <end position="66"/>
    </location>
</feature>
<evidence type="ECO:0000256" key="8">
    <source>
        <dbReference type="ARBA" id="ARBA00038436"/>
    </source>
</evidence>
<dbReference type="InterPro" id="IPR007387">
    <property type="entry name" value="TRAP_DctQ"/>
</dbReference>